<organism evidence="2 3">
    <name type="scientific">Micrococcus endophyticus</name>
    <dbReference type="NCBI Taxonomy" id="455343"/>
    <lineage>
        <taxon>Bacteria</taxon>
        <taxon>Bacillati</taxon>
        <taxon>Actinomycetota</taxon>
        <taxon>Actinomycetes</taxon>
        <taxon>Micrococcales</taxon>
        <taxon>Micrococcaceae</taxon>
        <taxon>Micrococcus</taxon>
    </lineage>
</organism>
<reference evidence="2 3" key="1">
    <citation type="submission" date="2020-08" db="EMBL/GenBank/DDBJ databases">
        <title>Sequencing the genomes of 1000 actinobacteria strains.</title>
        <authorList>
            <person name="Klenk H.-P."/>
        </authorList>
    </citation>
    <scope>NUCLEOTIDE SEQUENCE [LARGE SCALE GENOMIC DNA]</scope>
    <source>
        <strain evidence="2 3">DSM 17945</strain>
    </source>
</reference>
<sequence length="321" mass="33206">MPRWSPSTDRQVRAATGGRVRLLTDADTPALAALSARAPVSNVFVDSLLEAGRLAGPRGGAAGTLFLGIDAGEGCDDDGGAPDGAPVAGLRAGLWVGSNVVPVAAAETPDAGWAPGDAEALGAAAVALRRRYGSLYGPSEPVLAVGSALAAAGHRARSVREDQPLLVLGADGAAETSPHVVQAHPRDFERVLPASAAMFEEELGFSPFLGGAAQYRDRVERLIRAGRVFIDPGPADAGGPLRFKADIGLLSSRCAQIQGVWMAPAARGRGLAAAAMAAVVEYVRLQAPVVSLYVNAYNTPALRTYERVGFERRGTFATVLY</sequence>
<dbReference type="AlphaFoldDB" id="A0A7W9JJ19"/>
<keyword evidence="3" id="KW-1185">Reference proteome</keyword>
<dbReference type="Gene3D" id="3.40.630.30">
    <property type="match status" value="1"/>
</dbReference>
<accession>A0A7W9JJ19</accession>
<dbReference type="PROSITE" id="PS51186">
    <property type="entry name" value="GNAT"/>
    <property type="match status" value="1"/>
</dbReference>
<dbReference type="RefSeq" id="WP_184171811.1">
    <property type="nucleotide sequence ID" value="NZ_BAABAG010000007.1"/>
</dbReference>
<dbReference type="Pfam" id="PF13312">
    <property type="entry name" value="DUF4081"/>
    <property type="match status" value="1"/>
</dbReference>
<dbReference type="InterPro" id="IPR000182">
    <property type="entry name" value="GNAT_dom"/>
</dbReference>
<evidence type="ECO:0000313" key="3">
    <source>
        <dbReference type="Proteomes" id="UP000567246"/>
    </source>
</evidence>
<gene>
    <name evidence="2" type="ORF">HDA33_001167</name>
</gene>
<keyword evidence="2" id="KW-0687">Ribonucleoprotein</keyword>
<evidence type="ECO:0000313" key="2">
    <source>
        <dbReference type="EMBL" id="MBB5848603.1"/>
    </source>
</evidence>
<dbReference type="GO" id="GO:0016747">
    <property type="term" value="F:acyltransferase activity, transferring groups other than amino-acyl groups"/>
    <property type="evidence" value="ECO:0007669"/>
    <property type="project" value="InterPro"/>
</dbReference>
<feature type="domain" description="N-acetyltransferase" evidence="1">
    <location>
        <begin position="178"/>
        <end position="321"/>
    </location>
</feature>
<keyword evidence="2" id="KW-0689">Ribosomal protein</keyword>
<proteinExistence type="predicted"/>
<dbReference type="InterPro" id="IPR025289">
    <property type="entry name" value="DUF4081"/>
</dbReference>
<name>A0A7W9JJ19_9MICC</name>
<dbReference type="EMBL" id="JACHMW010000001">
    <property type="protein sequence ID" value="MBB5848603.1"/>
    <property type="molecule type" value="Genomic_DNA"/>
</dbReference>
<dbReference type="GO" id="GO:0005840">
    <property type="term" value="C:ribosome"/>
    <property type="evidence" value="ECO:0007669"/>
    <property type="project" value="UniProtKB-KW"/>
</dbReference>
<evidence type="ECO:0000259" key="1">
    <source>
        <dbReference type="PROSITE" id="PS51186"/>
    </source>
</evidence>
<dbReference type="Pfam" id="PF00583">
    <property type="entry name" value="Acetyltransf_1"/>
    <property type="match status" value="1"/>
</dbReference>
<dbReference type="SUPFAM" id="SSF55729">
    <property type="entry name" value="Acyl-CoA N-acyltransferases (Nat)"/>
    <property type="match status" value="1"/>
</dbReference>
<comment type="caution">
    <text evidence="2">The sequence shown here is derived from an EMBL/GenBank/DDBJ whole genome shotgun (WGS) entry which is preliminary data.</text>
</comment>
<dbReference type="Proteomes" id="UP000567246">
    <property type="component" value="Unassembled WGS sequence"/>
</dbReference>
<dbReference type="InterPro" id="IPR016181">
    <property type="entry name" value="Acyl_CoA_acyltransferase"/>
</dbReference>
<protein>
    <submittedName>
        <fullName evidence="2">Ribosomal protein S18 acetylase RimI-like enzyme</fullName>
    </submittedName>
</protein>